<protein>
    <submittedName>
        <fullName evidence="1">Histidine kinase</fullName>
    </submittedName>
</protein>
<dbReference type="RefSeq" id="WP_057900052.1">
    <property type="nucleotide sequence ID" value="NZ_CP080764.1"/>
</dbReference>
<accession>A0ABX8YBL4</accession>
<organism evidence="1 2">
    <name type="scientific">Aneurinibacillus thermoaerophilus</name>
    <dbReference type="NCBI Taxonomy" id="143495"/>
    <lineage>
        <taxon>Bacteria</taxon>
        <taxon>Bacillati</taxon>
        <taxon>Bacillota</taxon>
        <taxon>Bacilli</taxon>
        <taxon>Bacillales</taxon>
        <taxon>Paenibacillaceae</taxon>
        <taxon>Aneurinibacillus group</taxon>
        <taxon>Aneurinibacillus</taxon>
    </lineage>
</organism>
<dbReference type="GO" id="GO:0016301">
    <property type="term" value="F:kinase activity"/>
    <property type="evidence" value="ECO:0007669"/>
    <property type="project" value="UniProtKB-KW"/>
</dbReference>
<dbReference type="GeneID" id="97140110"/>
<keyword evidence="2" id="KW-1185">Reference proteome</keyword>
<proteinExistence type="predicted"/>
<evidence type="ECO:0000313" key="1">
    <source>
        <dbReference type="EMBL" id="QYY43088.1"/>
    </source>
</evidence>
<name>A0ABX8YBL4_ANETH</name>
<keyword evidence="1" id="KW-0418">Kinase</keyword>
<gene>
    <name evidence="1" type="ORF">K3F53_01885</name>
</gene>
<sequence>MSEKLLEQILNELKDVKAELKDIKESVSDIPLIKRAFLDTSDSVKRLEEIQDSQQRIIELLSARSIQQEAELKRIK</sequence>
<evidence type="ECO:0000313" key="2">
    <source>
        <dbReference type="Proteomes" id="UP000826616"/>
    </source>
</evidence>
<reference evidence="1 2" key="1">
    <citation type="submission" date="2021-08" db="EMBL/GenBank/DDBJ databases">
        <title>Complete genome sequence of the strain Aneurinibacillus thermoaerophilus CCM 8960.</title>
        <authorList>
            <person name="Musilova J."/>
            <person name="Kourilova X."/>
            <person name="Pernicova I."/>
            <person name="Bezdicek M."/>
            <person name="Lengerova M."/>
            <person name="Obruca S."/>
            <person name="Sedlar K."/>
        </authorList>
    </citation>
    <scope>NUCLEOTIDE SEQUENCE [LARGE SCALE GENOMIC DNA]</scope>
    <source>
        <strain evidence="1 2">CCM 8960</strain>
    </source>
</reference>
<dbReference type="Proteomes" id="UP000826616">
    <property type="component" value="Chromosome"/>
</dbReference>
<dbReference type="EMBL" id="CP080764">
    <property type="protein sequence ID" value="QYY43088.1"/>
    <property type="molecule type" value="Genomic_DNA"/>
</dbReference>
<keyword evidence="1" id="KW-0808">Transferase</keyword>